<dbReference type="SUPFAM" id="SSF52518">
    <property type="entry name" value="Thiamin diphosphate-binding fold (THDP-binding)"/>
    <property type="match status" value="2"/>
</dbReference>
<dbReference type="GO" id="GO:0044281">
    <property type="term" value="P:small molecule metabolic process"/>
    <property type="evidence" value="ECO:0007669"/>
    <property type="project" value="UniProtKB-ARBA"/>
</dbReference>
<name>A0AAE4K6P9_9BURK</name>
<keyword evidence="2" id="KW-0004">4Fe-4S</keyword>
<keyword evidence="6" id="KW-0411">Iron-sulfur</keyword>
<keyword evidence="1" id="KW-0813">Transport</keyword>
<dbReference type="InterPro" id="IPR029061">
    <property type="entry name" value="THDP-binding"/>
</dbReference>
<dbReference type="EMBL" id="JAVRAA010000007">
    <property type="protein sequence ID" value="MDT0338285.1"/>
    <property type="molecule type" value="Genomic_DNA"/>
</dbReference>
<feature type="region of interest" description="Disordered" evidence="7">
    <location>
        <begin position="30"/>
        <end position="49"/>
    </location>
</feature>
<dbReference type="GO" id="GO:0045333">
    <property type="term" value="P:cellular respiration"/>
    <property type="evidence" value="ECO:0007669"/>
    <property type="project" value="UniProtKB-ARBA"/>
</dbReference>
<evidence type="ECO:0000256" key="5">
    <source>
        <dbReference type="ARBA" id="ARBA00023004"/>
    </source>
</evidence>
<comment type="caution">
    <text evidence="9">The sequence shown here is derived from an EMBL/GenBank/DDBJ whole genome shotgun (WGS) entry which is preliminary data.</text>
</comment>
<accession>A0AAE4K6P9</accession>
<proteinExistence type="predicted"/>
<dbReference type="PROSITE" id="PS51379">
    <property type="entry name" value="4FE4S_FER_2"/>
    <property type="match status" value="1"/>
</dbReference>
<dbReference type="GO" id="GO:0016625">
    <property type="term" value="F:oxidoreductase activity, acting on the aldehyde or oxo group of donors, iron-sulfur protein as acceptor"/>
    <property type="evidence" value="ECO:0007669"/>
    <property type="project" value="UniProtKB-ARBA"/>
</dbReference>
<keyword evidence="5" id="KW-0408">Iron</keyword>
<evidence type="ECO:0000256" key="1">
    <source>
        <dbReference type="ARBA" id="ARBA00022448"/>
    </source>
</evidence>
<dbReference type="PANTHER" id="PTHR48084">
    <property type="entry name" value="2-OXOGLUTARATE OXIDOREDUCTASE SUBUNIT KORB-RELATED"/>
    <property type="match status" value="1"/>
</dbReference>
<evidence type="ECO:0000256" key="4">
    <source>
        <dbReference type="ARBA" id="ARBA00023002"/>
    </source>
</evidence>
<dbReference type="CDD" id="cd07034">
    <property type="entry name" value="TPP_PYR_PFOR_IOR-alpha_like"/>
    <property type="match status" value="1"/>
</dbReference>
<sequence>MQFRSAAEPAAAATPTVEGVRDCAQAVTPVSAHSPVLDQTPGTPATDGLHTVTAHLTDRTGNRTGTVSDTSGLAPVSLDDKYTATEGAIYLSGIQALVRLPMLQQIRDRAAGLNTAGFISGYRGSPLGGLDEALWHAQSHLAAHRVKFQPGVNEDMAATAVWGTQQVRLIGPSDYDGVYAMWYGKGPGVDRCGDVLKHMNHAGTSAQGGVLLVAGDDHGAYSSTLPHQSDHIFSASMIPMLYPCNVQEYLDLGLHGWAMSRYSGCVVGFKALADTVESSASVDADPFRVDIRLPTDFVMPAGGLNARLSTDTLGVQARKQEALMQDYKIYAALAYARANRLNRVMIDSPRARLGIIASGKSYLDVLEALSELGIDEAFAAEIGLRLFKVSMPWPLEPDGVREFAQGLDEILVVEEKRQMVEYQLKEQLYNWRDDVRPRVIGKFDEKGEWVAPRGEWLLTSKADFSVAQIARVIAARIARFHTSDLIKARLAFLDAKDAVLTKAVNTPPRPAYYCSGCPHNTSTRVPEGSFALAGIGCHVMATAIYPEFNKLTTHMGGEGAPWIGQAPFSKVPHVFANLGDGTYFHSGYLAIRAAVAARVNMTYKILYNDAVAMTGGQPVDGTVSVPMIAQQMAAEGVQRIALVSEDISRYTGRNGLPAAVSLHDRKEMDAVQRELREVAGVSVIIYDQTCAAEKRRRRKKGEFPDPDERLFINAAVCEGCGDCGVQSNCTSILPLETELGRKRVIDQSSCNKDYSCVKGFCPSFVTVTGGQLKKSRTGVHKKGAADDFGALPEPAIPSCETPFNILINGIGGTGVITIGALMGMAAHLEGKGASVLDMTGMSQKNGSVTSHVRIAARRDIIRAQRIATGEADLVLGCDMLTAGAFDAISKMRPGRTRAVVNLHQQPPGQFAKNPDWQFPFEEVKALILESVDQQADFIDATRLATALMGDAIATNLFMLGYAWQRGELPLSEAALLRAIELNGVAVEANQTAFRWGRRAAVDLRRVEQIAVPAQPVVVHLPQSLEQLVKRRVALLTEYQDASYAAQFAEVVAAVRAAEAPLGSDKLTLAVARNLSRLMAYKDEYEVARLYTNGQFQKDLAQQFEGDFTLSFNLAPPIFARKDGQGRLVKARYGSWMMTAFKLLARCKGLRGGVFDFFGRTAERRMERALIVQYRQMVLQLLPALTADNLAEAIALAQLPEQVRGFGHVKEQAVQAMQGRQAELLAAFAQAGNKPAPSATPAAA</sequence>
<dbReference type="InterPro" id="IPR009014">
    <property type="entry name" value="Transketo_C/PFOR_II"/>
</dbReference>
<dbReference type="GO" id="GO:0030976">
    <property type="term" value="F:thiamine pyrophosphate binding"/>
    <property type="evidence" value="ECO:0007669"/>
    <property type="project" value="InterPro"/>
</dbReference>
<dbReference type="NCBIfam" id="NF009588">
    <property type="entry name" value="PRK13029.1"/>
    <property type="match status" value="1"/>
</dbReference>
<dbReference type="InterPro" id="IPR046667">
    <property type="entry name" value="DUF6537"/>
</dbReference>
<evidence type="ECO:0000256" key="2">
    <source>
        <dbReference type="ARBA" id="ARBA00022485"/>
    </source>
</evidence>
<dbReference type="PANTHER" id="PTHR48084:SF3">
    <property type="entry name" value="SUBUNIT OF PYRUVATE:FLAVODOXIN OXIDOREDUCTASE"/>
    <property type="match status" value="1"/>
</dbReference>
<reference evidence="9" key="1">
    <citation type="submission" date="2023-02" db="EMBL/GenBank/DDBJ databases">
        <title>Description of Herbaspirillum huttiense subsp. nephrolepsisexaltata and Herbaspirillum huttiense subsp. lycopersicon.</title>
        <authorList>
            <person name="Poudel M."/>
            <person name="Sharma A."/>
            <person name="Goss E."/>
            <person name="Tapia J.H."/>
            <person name="Harmon C.M."/>
            <person name="Jones J.B."/>
        </authorList>
    </citation>
    <scope>NUCLEOTIDE SEQUENCE</scope>
    <source>
        <strain evidence="9">NC40101</strain>
    </source>
</reference>
<keyword evidence="2" id="KW-0479">Metal-binding</keyword>
<dbReference type="Pfam" id="PF02775">
    <property type="entry name" value="TPP_enzyme_C"/>
    <property type="match status" value="1"/>
</dbReference>
<evidence type="ECO:0000259" key="8">
    <source>
        <dbReference type="PROSITE" id="PS51379"/>
    </source>
</evidence>
<dbReference type="Pfam" id="PF20169">
    <property type="entry name" value="DUF6537"/>
    <property type="match status" value="1"/>
</dbReference>
<dbReference type="InterPro" id="IPR011766">
    <property type="entry name" value="TPP_enzyme_TPP-bd"/>
</dbReference>
<dbReference type="NCBIfam" id="NF009589">
    <property type="entry name" value="PRK13030.1"/>
    <property type="match status" value="1"/>
</dbReference>
<dbReference type="SUPFAM" id="SSF52922">
    <property type="entry name" value="TK C-terminal domain-like"/>
    <property type="match status" value="1"/>
</dbReference>
<dbReference type="GO" id="GO:0051539">
    <property type="term" value="F:4 iron, 4 sulfur cluster binding"/>
    <property type="evidence" value="ECO:0007669"/>
    <property type="project" value="UniProtKB-KW"/>
</dbReference>
<evidence type="ECO:0000313" key="9">
    <source>
        <dbReference type="EMBL" id="MDT0338285.1"/>
    </source>
</evidence>
<dbReference type="InterPro" id="IPR002869">
    <property type="entry name" value="Pyrv_flavodox_OxRed_cen"/>
</dbReference>
<gene>
    <name evidence="9" type="ORF">RJN63_15680</name>
</gene>
<feature type="domain" description="4Fe-4S ferredoxin-type" evidence="8">
    <location>
        <begin position="708"/>
        <end position="738"/>
    </location>
</feature>
<dbReference type="InterPro" id="IPR051457">
    <property type="entry name" value="2-oxoacid:Fd_oxidoreductase"/>
</dbReference>
<dbReference type="AlphaFoldDB" id="A0AAE4K6P9"/>
<dbReference type="Gene3D" id="3.40.920.10">
    <property type="entry name" value="Pyruvate-ferredoxin oxidoreductase, PFOR, domain III"/>
    <property type="match status" value="1"/>
</dbReference>
<keyword evidence="4" id="KW-0560">Oxidoreductase</keyword>
<keyword evidence="3" id="KW-0249">Electron transport</keyword>
<organism evidence="9">
    <name type="scientific">Herbaspirillum huttiense subsp. nephrolepidis</name>
    <dbReference type="NCBI Taxonomy" id="3075126"/>
    <lineage>
        <taxon>Bacteria</taxon>
        <taxon>Pseudomonadati</taxon>
        <taxon>Pseudomonadota</taxon>
        <taxon>Betaproteobacteria</taxon>
        <taxon>Burkholderiales</taxon>
        <taxon>Oxalobacteraceae</taxon>
        <taxon>Herbaspirillum</taxon>
    </lineage>
</organism>
<dbReference type="InterPro" id="IPR017896">
    <property type="entry name" value="4Fe4S_Fe-S-bd"/>
</dbReference>
<evidence type="ECO:0000256" key="7">
    <source>
        <dbReference type="SAM" id="MobiDB-lite"/>
    </source>
</evidence>
<evidence type="ECO:0000256" key="3">
    <source>
        <dbReference type="ARBA" id="ARBA00022982"/>
    </source>
</evidence>
<dbReference type="InterPro" id="IPR002880">
    <property type="entry name" value="Pyrv_Fd/Flavodoxin_OxRdtase_N"/>
</dbReference>
<dbReference type="Gene3D" id="3.40.50.970">
    <property type="match status" value="2"/>
</dbReference>
<protein>
    <submittedName>
        <fullName evidence="9">Indolepyruvate ferredoxin oxidoreductase family protein</fullName>
    </submittedName>
</protein>
<dbReference type="Pfam" id="PF01558">
    <property type="entry name" value="POR"/>
    <property type="match status" value="1"/>
</dbReference>
<evidence type="ECO:0000256" key="6">
    <source>
        <dbReference type="ARBA" id="ARBA00023014"/>
    </source>
</evidence>
<dbReference type="SUPFAM" id="SSF53323">
    <property type="entry name" value="Pyruvate-ferredoxin oxidoreductase, PFOR, domain III"/>
    <property type="match status" value="1"/>
</dbReference>
<dbReference type="InterPro" id="IPR019752">
    <property type="entry name" value="Pyrv/ketoisovalerate_OxRed_cat"/>
</dbReference>